<sequence>MMTYERNELHVILAHYTNNDLNNRLNSELEMLKMEHKKEMPDLKKFPKDISEALYKYKELSEKTNSY</sequence>
<feature type="domain" description="Disks large homolog 5 N-terminal" evidence="1">
    <location>
        <begin position="2"/>
        <end position="54"/>
    </location>
</feature>
<proteinExistence type="predicted"/>
<reference evidence="2 3" key="1">
    <citation type="submission" date="2016-06" db="EMBL/GenBank/DDBJ databases">
        <title>The Draft Genome Sequence and Annotation of the Desert Woodrat Neotoma lepida.</title>
        <authorList>
            <person name="Campbell M."/>
            <person name="Oakeson K.F."/>
            <person name="Yandell M."/>
            <person name="Halpert J.R."/>
            <person name="Dearing D."/>
        </authorList>
    </citation>
    <scope>NUCLEOTIDE SEQUENCE [LARGE SCALE GENOMIC DNA]</scope>
    <source>
        <strain evidence="2">417</strain>
        <tissue evidence="2">Liver</tissue>
    </source>
</reference>
<accession>A0A1A6G0H5</accession>
<evidence type="ECO:0000313" key="3">
    <source>
        <dbReference type="Proteomes" id="UP000092124"/>
    </source>
</evidence>
<organism evidence="2 3">
    <name type="scientific">Neotoma lepida</name>
    <name type="common">Desert woodrat</name>
    <dbReference type="NCBI Taxonomy" id="56216"/>
    <lineage>
        <taxon>Eukaryota</taxon>
        <taxon>Metazoa</taxon>
        <taxon>Chordata</taxon>
        <taxon>Craniata</taxon>
        <taxon>Vertebrata</taxon>
        <taxon>Euteleostomi</taxon>
        <taxon>Mammalia</taxon>
        <taxon>Eutheria</taxon>
        <taxon>Euarchontoglires</taxon>
        <taxon>Glires</taxon>
        <taxon>Rodentia</taxon>
        <taxon>Myomorpha</taxon>
        <taxon>Muroidea</taxon>
        <taxon>Cricetidae</taxon>
        <taxon>Neotominae</taxon>
        <taxon>Neotoma</taxon>
    </lineage>
</organism>
<dbReference type="InterPro" id="IPR006907">
    <property type="entry name" value="DLG5_N"/>
</dbReference>
<evidence type="ECO:0000313" key="2">
    <source>
        <dbReference type="EMBL" id="OBS59310.1"/>
    </source>
</evidence>
<dbReference type="Pfam" id="PF04822">
    <property type="entry name" value="Takusan"/>
    <property type="match status" value="1"/>
</dbReference>
<dbReference type="Proteomes" id="UP000092124">
    <property type="component" value="Unassembled WGS sequence"/>
</dbReference>
<comment type="caution">
    <text evidence="2">The sequence shown here is derived from an EMBL/GenBank/DDBJ whole genome shotgun (WGS) entry which is preliminary data.</text>
</comment>
<dbReference type="STRING" id="56216.A0A1A6G0H5"/>
<keyword evidence="3" id="KW-1185">Reference proteome</keyword>
<gene>
    <name evidence="2" type="ORF">A6R68_09565</name>
</gene>
<dbReference type="EMBL" id="LZPO01108227">
    <property type="protein sequence ID" value="OBS59310.1"/>
    <property type="molecule type" value="Genomic_DNA"/>
</dbReference>
<dbReference type="PANTHER" id="PTHR21558">
    <property type="entry name" value="SPEER/SPETEX"/>
    <property type="match status" value="1"/>
</dbReference>
<dbReference type="AlphaFoldDB" id="A0A1A6G0H5"/>
<name>A0A1A6G0H5_NEOLE</name>
<protein>
    <recommendedName>
        <fullName evidence="1">Disks large homolog 5 N-terminal domain-containing protein</fullName>
    </recommendedName>
</protein>
<evidence type="ECO:0000259" key="1">
    <source>
        <dbReference type="Pfam" id="PF04822"/>
    </source>
</evidence>
<feature type="non-terminal residue" evidence="2">
    <location>
        <position position="67"/>
    </location>
</feature>